<feature type="compositionally biased region" description="Low complexity" evidence="1">
    <location>
        <begin position="44"/>
        <end position="60"/>
    </location>
</feature>
<reference evidence="2 3" key="1">
    <citation type="submission" date="2014-04" db="EMBL/GenBank/DDBJ databases">
        <title>Evolutionary Origins and Diversification of the Mycorrhizal Mutualists.</title>
        <authorList>
            <consortium name="DOE Joint Genome Institute"/>
            <consortium name="Mycorrhizal Genomics Consortium"/>
            <person name="Kohler A."/>
            <person name="Kuo A."/>
            <person name="Nagy L.G."/>
            <person name="Floudas D."/>
            <person name="Copeland A."/>
            <person name="Barry K.W."/>
            <person name="Cichocki N."/>
            <person name="Veneault-Fourrey C."/>
            <person name="LaButti K."/>
            <person name="Lindquist E.A."/>
            <person name="Lipzen A."/>
            <person name="Lundell T."/>
            <person name="Morin E."/>
            <person name="Murat C."/>
            <person name="Riley R."/>
            <person name="Ohm R."/>
            <person name="Sun H."/>
            <person name="Tunlid A."/>
            <person name="Henrissat B."/>
            <person name="Grigoriev I.V."/>
            <person name="Hibbett D.S."/>
            <person name="Martin F."/>
        </authorList>
    </citation>
    <scope>NUCLEOTIDE SEQUENCE [LARGE SCALE GENOMIC DNA]</scope>
    <source>
        <strain evidence="2 3">MD-312</strain>
    </source>
</reference>
<organism evidence="2 3">
    <name type="scientific">Hydnomerulius pinastri MD-312</name>
    <dbReference type="NCBI Taxonomy" id="994086"/>
    <lineage>
        <taxon>Eukaryota</taxon>
        <taxon>Fungi</taxon>
        <taxon>Dikarya</taxon>
        <taxon>Basidiomycota</taxon>
        <taxon>Agaricomycotina</taxon>
        <taxon>Agaricomycetes</taxon>
        <taxon>Agaricomycetidae</taxon>
        <taxon>Boletales</taxon>
        <taxon>Boletales incertae sedis</taxon>
        <taxon>Leucogyrophana</taxon>
    </lineage>
</organism>
<feature type="region of interest" description="Disordered" evidence="1">
    <location>
        <begin position="119"/>
        <end position="210"/>
    </location>
</feature>
<keyword evidence="3" id="KW-1185">Reference proteome</keyword>
<feature type="compositionally biased region" description="Pro residues" evidence="1">
    <location>
        <begin position="34"/>
        <end position="43"/>
    </location>
</feature>
<dbReference type="EMBL" id="KN839908">
    <property type="protein sequence ID" value="KIJ58851.1"/>
    <property type="molecule type" value="Genomic_DNA"/>
</dbReference>
<accession>A0A0C9W7K3</accession>
<feature type="region of interest" description="Disordered" evidence="1">
    <location>
        <begin position="1"/>
        <end position="80"/>
    </location>
</feature>
<protein>
    <submittedName>
        <fullName evidence="2">Uncharacterized protein</fullName>
    </submittedName>
</protein>
<dbReference type="OrthoDB" id="10638507at2759"/>
<evidence type="ECO:0000256" key="1">
    <source>
        <dbReference type="SAM" id="MobiDB-lite"/>
    </source>
</evidence>
<dbReference type="Proteomes" id="UP000053820">
    <property type="component" value="Unassembled WGS sequence"/>
</dbReference>
<feature type="compositionally biased region" description="Low complexity" evidence="1">
    <location>
        <begin position="141"/>
        <end position="160"/>
    </location>
</feature>
<gene>
    <name evidence="2" type="ORF">HYDPIDRAFT_44300</name>
</gene>
<evidence type="ECO:0000313" key="3">
    <source>
        <dbReference type="Proteomes" id="UP000053820"/>
    </source>
</evidence>
<dbReference type="HOGENOM" id="CLU_1310295_0_0_1"/>
<sequence length="210" mass="22444">MSYFDRRTSSRDDRPSRSTSHQPSGHERLGLSPPFAPLQPPAQPNHGQQQQQGSLHQAPMGRGGGGHIPPPPGHTRGSPVFHCPRCRHQFRSQAELDQHSLVCAAAALVTGMFSPYSYPHQPHSHAPRAPPLNPNAHHQNAGQQSPGQPQGQAQGSSFGALFGGTSNSAPHAHTGQAGRGQGGHGTSSHQQHQHAPSDRSGTAQHRKHHR</sequence>
<feature type="compositionally biased region" description="Basic and acidic residues" evidence="1">
    <location>
        <begin position="1"/>
        <end position="16"/>
    </location>
</feature>
<dbReference type="AlphaFoldDB" id="A0A0C9W7K3"/>
<name>A0A0C9W7K3_9AGAM</name>
<proteinExistence type="predicted"/>
<evidence type="ECO:0000313" key="2">
    <source>
        <dbReference type="EMBL" id="KIJ58851.1"/>
    </source>
</evidence>